<organism evidence="2 3">
    <name type="scientific">Spodoptera litura</name>
    <name type="common">Asian cotton leafworm</name>
    <dbReference type="NCBI Taxonomy" id="69820"/>
    <lineage>
        <taxon>Eukaryota</taxon>
        <taxon>Metazoa</taxon>
        <taxon>Ecdysozoa</taxon>
        <taxon>Arthropoda</taxon>
        <taxon>Hexapoda</taxon>
        <taxon>Insecta</taxon>
        <taxon>Pterygota</taxon>
        <taxon>Neoptera</taxon>
        <taxon>Endopterygota</taxon>
        <taxon>Lepidoptera</taxon>
        <taxon>Glossata</taxon>
        <taxon>Ditrysia</taxon>
        <taxon>Noctuoidea</taxon>
        <taxon>Noctuidae</taxon>
        <taxon>Amphipyrinae</taxon>
        <taxon>Spodoptera</taxon>
    </lineage>
</organism>
<feature type="chain" id="PRO_5039949868" evidence="1">
    <location>
        <begin position="19"/>
        <end position="105"/>
    </location>
</feature>
<keyword evidence="1" id="KW-0732">Signal</keyword>
<sequence length="105" mass="11728">MSFLYILLVSSTFYIASARPNKPVTIAFPPIATFSEVSEAAEGPVTDRSGYFGLPGYLVDMSKLFDQYNPTFDPNIEARKQDEKKTNKDLMGYFNSWFSPGNPGI</sequence>
<dbReference type="RefSeq" id="XP_022826180.1">
    <property type="nucleotide sequence ID" value="XM_022970412.1"/>
</dbReference>
<accession>A0A9J7E869</accession>
<dbReference type="OrthoDB" id="6878635at2759"/>
<feature type="signal peptide" evidence="1">
    <location>
        <begin position="1"/>
        <end position="18"/>
    </location>
</feature>
<gene>
    <name evidence="3" type="primary">LOC111356150</name>
</gene>
<evidence type="ECO:0000256" key="1">
    <source>
        <dbReference type="SAM" id="SignalP"/>
    </source>
</evidence>
<reference evidence="3" key="1">
    <citation type="submission" date="2025-08" db="UniProtKB">
        <authorList>
            <consortium name="RefSeq"/>
        </authorList>
    </citation>
    <scope>IDENTIFICATION</scope>
    <source>
        <strain evidence="3">Ishihara</strain>
        <tissue evidence="3">Whole body</tissue>
    </source>
</reference>
<proteinExistence type="predicted"/>
<dbReference type="Proteomes" id="UP000301870">
    <property type="component" value="Chromosome 22"/>
</dbReference>
<name>A0A9J7E869_SPOLT</name>
<protein>
    <submittedName>
        <fullName evidence="3">Uncharacterized protein LOC111356150</fullName>
    </submittedName>
</protein>
<evidence type="ECO:0000313" key="3">
    <source>
        <dbReference type="RefSeq" id="XP_022826180.1"/>
    </source>
</evidence>
<evidence type="ECO:0000313" key="2">
    <source>
        <dbReference type="Proteomes" id="UP000301870"/>
    </source>
</evidence>
<dbReference type="KEGG" id="sliu:111356150"/>
<dbReference type="GeneID" id="111356150"/>
<keyword evidence="2" id="KW-1185">Reference proteome</keyword>
<dbReference type="AlphaFoldDB" id="A0A9J7E869"/>